<protein>
    <submittedName>
        <fullName evidence="3">Uncharacterized protein</fullName>
    </submittedName>
</protein>
<evidence type="ECO:0000256" key="2">
    <source>
        <dbReference type="SAM" id="Phobius"/>
    </source>
</evidence>
<feature type="coiled-coil region" evidence="1">
    <location>
        <begin position="166"/>
        <end position="200"/>
    </location>
</feature>
<feature type="transmembrane region" description="Helical" evidence="2">
    <location>
        <begin position="135"/>
        <end position="152"/>
    </location>
</feature>
<proteinExistence type="predicted"/>
<evidence type="ECO:0000256" key="1">
    <source>
        <dbReference type="SAM" id="Coils"/>
    </source>
</evidence>
<accession>A0A486U6G4</accession>
<reference evidence="3" key="1">
    <citation type="submission" date="2019-03" db="EMBL/GenBank/DDBJ databases">
        <authorList>
            <consortium name="Pathogen Informatics"/>
        </authorList>
    </citation>
    <scope>NUCLEOTIDE SEQUENCE</scope>
    <source>
        <strain evidence="3">5012STDY7626362</strain>
    </source>
</reference>
<dbReference type="AlphaFoldDB" id="A0A486U6G4"/>
<keyword evidence="2" id="KW-1133">Transmembrane helix</keyword>
<keyword evidence="2" id="KW-0472">Membrane</keyword>
<dbReference type="EMBL" id="CAAHDH010000001">
    <property type="protein sequence ID" value="VGM34327.1"/>
    <property type="molecule type" value="Genomic_DNA"/>
</dbReference>
<name>A0A486U6G4_KLEPN</name>
<organism evidence="3">
    <name type="scientific">Klebsiella pneumoniae</name>
    <dbReference type="NCBI Taxonomy" id="573"/>
    <lineage>
        <taxon>Bacteria</taxon>
        <taxon>Pseudomonadati</taxon>
        <taxon>Pseudomonadota</taxon>
        <taxon>Gammaproteobacteria</taxon>
        <taxon>Enterobacterales</taxon>
        <taxon>Enterobacteriaceae</taxon>
        <taxon>Klebsiella/Raoultella group</taxon>
        <taxon>Klebsiella</taxon>
        <taxon>Klebsiella pneumoniae complex</taxon>
    </lineage>
</organism>
<keyword evidence="1" id="KW-0175">Coiled coil</keyword>
<gene>
    <name evidence="3" type="ORF">SAMEA4873563_00591</name>
</gene>
<feature type="transmembrane region" description="Helical" evidence="2">
    <location>
        <begin position="54"/>
        <end position="74"/>
    </location>
</feature>
<feature type="transmembrane region" description="Helical" evidence="2">
    <location>
        <begin position="12"/>
        <end position="34"/>
    </location>
</feature>
<feature type="transmembrane region" description="Helical" evidence="2">
    <location>
        <begin position="109"/>
        <end position="129"/>
    </location>
</feature>
<keyword evidence="2" id="KW-0812">Transmembrane</keyword>
<sequence>MANQSEINWARICKLPLQIVMMGISIFIVAKLFTYLGLHPVSWPSKETGSGFKAFIALIVFLVGTGMVSFLWWLSSRYFRLLGCAGENIDKVAQLKDLPMGLPEGTVRAVLALIVAVVGLPLLLFSSQLSASPEIAGYLNGIITGVFGYYFGTRAAASTATTNNIVASAQQAAQEQTRQAERAQNDADQKMELAEKIQSTADVDSLLDKTQRQLALAKALLAMLPQTNSLPTGLGDVLPGDLNNTITRAESIINALRNLSKKDVTPDQLDELNQVVNILTGATSPLSVLLSKAAPLVAPAMPALGPIAGIVMLLGVGAKLGSDQFKRWRARVLAAPLAQGLVESGTLTLPLTRAALENAPAAIPFFAARPPAEVDSVLANVLAADDPVSVLNEAYGPNGNVAADIVHDCEEATSIVTALQQSLLALYGKGDITEEIASKVRASLTSPASQALCAASAALNNLSATDINQLINLVSGVSSMVANPADSRAAFDLLIMLVDAARRANVDFVQAIADLKL</sequence>
<evidence type="ECO:0000313" key="3">
    <source>
        <dbReference type="EMBL" id="VGM34327.1"/>
    </source>
</evidence>